<protein>
    <submittedName>
        <fullName evidence="1">Uncharacterized protein</fullName>
    </submittedName>
</protein>
<dbReference type="RefSeq" id="WP_144726155.1">
    <property type="nucleotide sequence ID" value="NZ_CAWOWR010000001.1"/>
</dbReference>
<proteinExistence type="predicted"/>
<evidence type="ECO:0000313" key="1">
    <source>
        <dbReference type="EMBL" id="TVU73517.1"/>
    </source>
</evidence>
<gene>
    <name evidence="1" type="ORF">FQP86_00040</name>
</gene>
<dbReference type="Proteomes" id="UP000319941">
    <property type="component" value="Unassembled WGS sequence"/>
</dbReference>
<accession>A0A558HWL2</accession>
<dbReference type="AlphaFoldDB" id="A0A558HWL2"/>
<sequence>MNYTVKYIPDEPEIISKLKTVDNKLEPIKEYAVIETNSSHITTIVSNKPEAYNICEKLNELSHRRYSVFNSREPSLYKDDKFWTLIDSIQNIHKNFNGSIHEAIVEAGYLNNAIIKDRYP</sequence>
<reference evidence="1 2" key="1">
    <citation type="submission" date="2019-07" db="EMBL/GenBank/DDBJ databases">
        <title>Diversity of Bacteria from Kongsfjorden, Arctic.</title>
        <authorList>
            <person name="Yu Y."/>
        </authorList>
    </citation>
    <scope>NUCLEOTIDE SEQUENCE [LARGE SCALE GENOMIC DNA]</scope>
    <source>
        <strain evidence="1 2">SM1923</strain>
    </source>
</reference>
<dbReference type="EMBL" id="VNFH01000001">
    <property type="protein sequence ID" value="TVU73517.1"/>
    <property type="molecule type" value="Genomic_DNA"/>
</dbReference>
<organism evidence="1 2">
    <name type="scientific">Cobetia crustatorum</name>
    <dbReference type="NCBI Taxonomy" id="553385"/>
    <lineage>
        <taxon>Bacteria</taxon>
        <taxon>Pseudomonadati</taxon>
        <taxon>Pseudomonadota</taxon>
        <taxon>Gammaproteobacteria</taxon>
        <taxon>Oceanospirillales</taxon>
        <taxon>Halomonadaceae</taxon>
        <taxon>Cobetia</taxon>
    </lineage>
</organism>
<evidence type="ECO:0000313" key="2">
    <source>
        <dbReference type="Proteomes" id="UP000319941"/>
    </source>
</evidence>
<name>A0A558HWL2_9GAMM</name>
<keyword evidence="2" id="KW-1185">Reference proteome</keyword>
<comment type="caution">
    <text evidence="1">The sequence shown here is derived from an EMBL/GenBank/DDBJ whole genome shotgun (WGS) entry which is preliminary data.</text>
</comment>